<dbReference type="AlphaFoldDB" id="A0AAJ2DBD8"/>
<name>A0AAJ2DBD8_SERFO</name>
<gene>
    <name evidence="1" type="ORF">RDT67_23315</name>
</gene>
<dbReference type="Proteomes" id="UP001224622">
    <property type="component" value="Unassembled WGS sequence"/>
</dbReference>
<comment type="caution">
    <text evidence="1">The sequence shown here is derived from an EMBL/GenBank/DDBJ whole genome shotgun (WGS) entry which is preliminary data.</text>
</comment>
<organism evidence="1 2">
    <name type="scientific">Serratia fonticola</name>
    <dbReference type="NCBI Taxonomy" id="47917"/>
    <lineage>
        <taxon>Bacteria</taxon>
        <taxon>Pseudomonadati</taxon>
        <taxon>Pseudomonadota</taxon>
        <taxon>Gammaproteobacteria</taxon>
        <taxon>Enterobacterales</taxon>
        <taxon>Yersiniaceae</taxon>
        <taxon>Serratia</taxon>
    </lineage>
</organism>
<reference evidence="1" key="1">
    <citation type="submission" date="2023-08" db="EMBL/GenBank/DDBJ databases">
        <title>The Comparative Genomic Analysis of Yersiniaceae from Polar Regions.</title>
        <authorList>
            <person name="Goncharov A."/>
            <person name="Aslanov B."/>
            <person name="Kolodzhieva V."/>
            <person name="Azarov D."/>
            <person name="Mochov A."/>
            <person name="Lebedeva E."/>
        </authorList>
    </citation>
    <scope>NUCLEOTIDE SEQUENCE</scope>
    <source>
        <strain evidence="1">Vf</strain>
    </source>
</reference>
<evidence type="ECO:0008006" key="3">
    <source>
        <dbReference type="Google" id="ProtNLM"/>
    </source>
</evidence>
<proteinExistence type="predicted"/>
<evidence type="ECO:0000313" key="1">
    <source>
        <dbReference type="EMBL" id="MDQ9129353.1"/>
    </source>
</evidence>
<dbReference type="RefSeq" id="WP_309048360.1">
    <property type="nucleotide sequence ID" value="NZ_JAVIGA010000034.1"/>
</dbReference>
<sequence>MIDARQRKLIMAVLNNNPIKEGKISDEDFISQYPVENKSIHEFIQEKLGDALVTQSHNELECILYLGFHFGFTIENVHILNELLNCKWHQKHEDIVRSLVLVKAKDKETIDSLAQCALAEFDYLSDDREDGNYSLTWNCIYALAKIGTPYAVEKLKIIACDDIIEIKDKVFEVMKSYNLS</sequence>
<dbReference type="EMBL" id="JAVIGA010000034">
    <property type="protein sequence ID" value="MDQ9129353.1"/>
    <property type="molecule type" value="Genomic_DNA"/>
</dbReference>
<evidence type="ECO:0000313" key="2">
    <source>
        <dbReference type="Proteomes" id="UP001224622"/>
    </source>
</evidence>
<protein>
    <recommendedName>
        <fullName evidence="3">HEAT repeat domain-containing protein</fullName>
    </recommendedName>
</protein>
<accession>A0AAJ2DBD8</accession>